<comment type="caution">
    <text evidence="3">The sequence shown here is derived from an EMBL/GenBank/DDBJ whole genome shotgun (WGS) entry which is preliminary data.</text>
</comment>
<dbReference type="RefSeq" id="WP_146358485.1">
    <property type="nucleotide sequence ID" value="NZ_VOBR01000030.1"/>
</dbReference>
<keyword evidence="2" id="KW-0812">Transmembrane</keyword>
<dbReference type="Proteomes" id="UP000316639">
    <property type="component" value="Unassembled WGS sequence"/>
</dbReference>
<protein>
    <submittedName>
        <fullName evidence="3">Flagellar basal body protein FliL</fullName>
    </submittedName>
</protein>
<dbReference type="OrthoDB" id="3574198at2"/>
<keyword evidence="2" id="KW-0472">Membrane</keyword>
<evidence type="ECO:0000256" key="2">
    <source>
        <dbReference type="SAM" id="Phobius"/>
    </source>
</evidence>
<keyword evidence="3" id="KW-0966">Cell projection</keyword>
<accession>A0A563EJ35</accession>
<sequence>MSYPGGGGGQWQPQNDPYQQGGHPQQGGYPQQPGGYPQTGPQPQQGGYPQTGPQPQQGYPQQPGYPQTGPQGFPQQGQQPGYPQQGQQPQWGGDQYGGQPPYGQGPIGYAGGEPPKKKRTGLVITALVAVLLLVGGAVTYFAVIRSGTTAASGQDTPKLAAEKLITSLGSGDIIGVMSGLAPAEASLSKDYTEAVVKEAKRLEILKADADPNKVSGVEFKSEGIKFDEAAAEKINDKLTINKLTEGKITVTSDAKKIPLTDKIVQALGAKLETGPQTETLDITAEVKKRGKPIGIATINVDGEWYPSAFYTVANIALEEENLKWPAQGIAPAGAASAGDAAKQIVEASLEGNIEKVIALLPPDEMGVLQAAGPVILEQVGKVPATGAKLIALETDVKDVTGGKQATIKKLTIEAEGSKFDISRSGDCYTVEAEGKSQKLCANEITELVQQQGGKDIPAAAVDVIGRIAGQVMKDGVGVVATEVDGKWYVSPIRTYYELALTLFRGLDPKDVDELLKVMK</sequence>
<organism evidence="3 4">
    <name type="scientific">Lentzea tibetensis</name>
    <dbReference type="NCBI Taxonomy" id="2591470"/>
    <lineage>
        <taxon>Bacteria</taxon>
        <taxon>Bacillati</taxon>
        <taxon>Actinomycetota</taxon>
        <taxon>Actinomycetes</taxon>
        <taxon>Pseudonocardiales</taxon>
        <taxon>Pseudonocardiaceae</taxon>
        <taxon>Lentzea</taxon>
    </lineage>
</organism>
<feature type="compositionally biased region" description="Gly residues" evidence="1">
    <location>
        <begin position="1"/>
        <end position="10"/>
    </location>
</feature>
<evidence type="ECO:0000313" key="4">
    <source>
        <dbReference type="Proteomes" id="UP000316639"/>
    </source>
</evidence>
<keyword evidence="4" id="KW-1185">Reference proteome</keyword>
<feature type="region of interest" description="Disordered" evidence="1">
    <location>
        <begin position="1"/>
        <end position="113"/>
    </location>
</feature>
<evidence type="ECO:0000313" key="3">
    <source>
        <dbReference type="EMBL" id="TWP46750.1"/>
    </source>
</evidence>
<evidence type="ECO:0000256" key="1">
    <source>
        <dbReference type="SAM" id="MobiDB-lite"/>
    </source>
</evidence>
<dbReference type="AlphaFoldDB" id="A0A563EJ35"/>
<reference evidence="3 4" key="1">
    <citation type="submission" date="2019-07" db="EMBL/GenBank/DDBJ databases">
        <title>Lentzea xizangensis sp. nov., isolated from Qinghai-Tibetan Plateau Soils.</title>
        <authorList>
            <person name="Huang J."/>
        </authorList>
    </citation>
    <scope>NUCLEOTIDE SEQUENCE [LARGE SCALE GENOMIC DNA]</scope>
    <source>
        <strain evidence="3 4">FXJ1.1311</strain>
    </source>
</reference>
<name>A0A563EJ35_9PSEU</name>
<dbReference type="EMBL" id="VOBR01000030">
    <property type="protein sequence ID" value="TWP46750.1"/>
    <property type="molecule type" value="Genomic_DNA"/>
</dbReference>
<keyword evidence="2" id="KW-1133">Transmembrane helix</keyword>
<feature type="transmembrane region" description="Helical" evidence="2">
    <location>
        <begin position="122"/>
        <end position="143"/>
    </location>
</feature>
<feature type="compositionally biased region" description="Low complexity" evidence="1">
    <location>
        <begin position="17"/>
        <end position="104"/>
    </location>
</feature>
<gene>
    <name evidence="3" type="ORF">FKR81_34765</name>
</gene>
<keyword evidence="3" id="KW-0969">Cilium</keyword>
<keyword evidence="3" id="KW-0282">Flagellum</keyword>
<proteinExistence type="predicted"/>